<dbReference type="GO" id="GO:0005886">
    <property type="term" value="C:plasma membrane"/>
    <property type="evidence" value="ECO:0007669"/>
    <property type="project" value="TreeGrafter"/>
</dbReference>
<dbReference type="RefSeq" id="XP_026659976.2">
    <property type="nucleotide sequence ID" value="XM_026804175.2"/>
</dbReference>
<keyword evidence="9" id="KW-0418">Kinase</keyword>
<dbReference type="CDD" id="cd23509">
    <property type="entry name" value="Gnk2-like"/>
    <property type="match status" value="1"/>
</dbReference>
<evidence type="ECO:0000256" key="10">
    <source>
        <dbReference type="ARBA" id="ARBA00022840"/>
    </source>
</evidence>
<evidence type="ECO:0000256" key="11">
    <source>
        <dbReference type="ARBA" id="ARBA00022989"/>
    </source>
</evidence>
<organism evidence="20 21">
    <name type="scientific">Phoenix dactylifera</name>
    <name type="common">Date palm</name>
    <dbReference type="NCBI Taxonomy" id="42345"/>
    <lineage>
        <taxon>Eukaryota</taxon>
        <taxon>Viridiplantae</taxon>
        <taxon>Streptophyta</taxon>
        <taxon>Embryophyta</taxon>
        <taxon>Tracheophyta</taxon>
        <taxon>Spermatophyta</taxon>
        <taxon>Magnoliopsida</taxon>
        <taxon>Liliopsida</taxon>
        <taxon>Arecaceae</taxon>
        <taxon>Coryphoideae</taxon>
        <taxon>Phoeniceae</taxon>
        <taxon>Phoenix</taxon>
    </lineage>
</organism>
<evidence type="ECO:0000313" key="25">
    <source>
        <dbReference type="RefSeq" id="XP_038990317.1"/>
    </source>
</evidence>
<dbReference type="FunFam" id="1.10.510.10:FF:000467">
    <property type="entry name" value="Liguleless narrow1"/>
    <property type="match status" value="1"/>
</dbReference>
<evidence type="ECO:0000256" key="15">
    <source>
        <dbReference type="ARBA" id="ARBA00047899"/>
    </source>
</evidence>
<evidence type="ECO:0000256" key="3">
    <source>
        <dbReference type="ARBA" id="ARBA00022527"/>
    </source>
</evidence>
<evidence type="ECO:0000313" key="27">
    <source>
        <dbReference type="RefSeq" id="XP_038990319.1"/>
    </source>
</evidence>
<keyword evidence="3" id="KW-0723">Serine/threonine-protein kinase</keyword>
<dbReference type="RefSeq" id="XP_038990319.1">
    <property type="nucleotide sequence ID" value="XM_039134391.1"/>
</dbReference>
<gene>
    <name evidence="21 22 23 24 25 26 27" type="primary">LOC103705829</name>
</gene>
<dbReference type="Gene3D" id="3.30.430.20">
    <property type="entry name" value="Gnk2 domain, C-X8-C-X2-C motif"/>
    <property type="match status" value="1"/>
</dbReference>
<evidence type="ECO:0000313" key="20">
    <source>
        <dbReference type="Proteomes" id="UP000228380"/>
    </source>
</evidence>
<keyword evidence="7" id="KW-0677">Repeat</keyword>
<dbReference type="SUPFAM" id="SSF56112">
    <property type="entry name" value="Protein kinase-like (PK-like)"/>
    <property type="match status" value="1"/>
</dbReference>
<dbReference type="GeneID" id="103705829"/>
<dbReference type="RefSeq" id="XP_038990316.1">
    <property type="nucleotide sequence ID" value="XM_039134388.1"/>
</dbReference>
<evidence type="ECO:0000256" key="14">
    <source>
        <dbReference type="ARBA" id="ARBA00023180"/>
    </source>
</evidence>
<dbReference type="PANTHER" id="PTHR27002">
    <property type="entry name" value="RECEPTOR-LIKE SERINE/THREONINE-PROTEIN KINASE SD1-8"/>
    <property type="match status" value="1"/>
</dbReference>
<comment type="catalytic activity">
    <reaction evidence="15">
        <text>L-threonyl-[protein] + ATP = O-phospho-L-threonyl-[protein] + ADP + H(+)</text>
        <dbReference type="Rhea" id="RHEA:46608"/>
        <dbReference type="Rhea" id="RHEA-COMP:11060"/>
        <dbReference type="Rhea" id="RHEA-COMP:11605"/>
        <dbReference type="ChEBI" id="CHEBI:15378"/>
        <dbReference type="ChEBI" id="CHEBI:30013"/>
        <dbReference type="ChEBI" id="CHEBI:30616"/>
        <dbReference type="ChEBI" id="CHEBI:61977"/>
        <dbReference type="ChEBI" id="CHEBI:456216"/>
        <dbReference type="EC" id="2.7.11.1"/>
    </reaction>
</comment>
<reference evidence="21 22" key="2">
    <citation type="submission" date="2025-04" db="UniProtKB">
        <authorList>
            <consortium name="RefSeq"/>
        </authorList>
    </citation>
    <scope>IDENTIFICATION</scope>
    <source>
        <tissue evidence="21 22">Young leaves</tissue>
    </source>
</reference>
<dbReference type="Gene3D" id="3.30.200.20">
    <property type="entry name" value="Phosphorylase Kinase, domain 1"/>
    <property type="match status" value="1"/>
</dbReference>
<dbReference type="InterPro" id="IPR038408">
    <property type="entry name" value="GNK2_sf"/>
</dbReference>
<proteinExistence type="predicted"/>
<evidence type="ECO:0000256" key="9">
    <source>
        <dbReference type="ARBA" id="ARBA00022777"/>
    </source>
</evidence>
<evidence type="ECO:0000313" key="24">
    <source>
        <dbReference type="RefSeq" id="XP_038990316.1"/>
    </source>
</evidence>
<evidence type="ECO:0000256" key="2">
    <source>
        <dbReference type="ARBA" id="ARBA00012513"/>
    </source>
</evidence>
<evidence type="ECO:0000313" key="21">
    <source>
        <dbReference type="RefSeq" id="XP_008787924.2"/>
    </source>
</evidence>
<dbReference type="InterPro" id="IPR001245">
    <property type="entry name" value="Ser-Thr/Tyr_kinase_cat_dom"/>
</dbReference>
<evidence type="ECO:0000256" key="1">
    <source>
        <dbReference type="ARBA" id="ARBA00004167"/>
    </source>
</evidence>
<feature type="transmembrane region" description="Helical" evidence="17">
    <location>
        <begin position="218"/>
        <end position="238"/>
    </location>
</feature>
<keyword evidence="13" id="KW-1015">Disulfide bond</keyword>
<evidence type="ECO:0000313" key="22">
    <source>
        <dbReference type="RefSeq" id="XP_008787925.2"/>
    </source>
</evidence>
<dbReference type="CDD" id="cd14066">
    <property type="entry name" value="STKc_IRAK"/>
    <property type="match status" value="1"/>
</dbReference>
<dbReference type="FunFam" id="3.30.200.20:FF:000195">
    <property type="entry name" value="G-type lectin S-receptor-like serine/threonine-protein kinase"/>
    <property type="match status" value="1"/>
</dbReference>
<dbReference type="InterPro" id="IPR008271">
    <property type="entry name" value="Ser/Thr_kinase_AS"/>
</dbReference>
<dbReference type="PROSITE" id="PS51473">
    <property type="entry name" value="GNK2"/>
    <property type="match status" value="1"/>
</dbReference>
<comment type="subcellular location">
    <subcellularLocation>
        <location evidence="1">Membrane</location>
        <topology evidence="1">Single-pass membrane protein</topology>
    </subcellularLocation>
</comment>
<feature type="domain" description="Protein kinase" evidence="18">
    <location>
        <begin position="277"/>
        <end position="555"/>
    </location>
</feature>
<dbReference type="AlphaFoldDB" id="A0A8B7BYA9"/>
<keyword evidence="6" id="KW-0732">Signal</keyword>
<dbReference type="RefSeq" id="XP_008787924.2">
    <property type="nucleotide sequence ID" value="XM_008789702.4"/>
</dbReference>
<dbReference type="RefSeq" id="XP_008787925.2">
    <property type="nucleotide sequence ID" value="XM_008789703.4"/>
</dbReference>
<keyword evidence="5 17" id="KW-0812">Transmembrane</keyword>
<comment type="catalytic activity">
    <reaction evidence="16">
        <text>L-seryl-[protein] + ATP = O-phospho-L-seryl-[protein] + ADP + H(+)</text>
        <dbReference type="Rhea" id="RHEA:17989"/>
        <dbReference type="Rhea" id="RHEA-COMP:9863"/>
        <dbReference type="Rhea" id="RHEA-COMP:11604"/>
        <dbReference type="ChEBI" id="CHEBI:15378"/>
        <dbReference type="ChEBI" id="CHEBI:29999"/>
        <dbReference type="ChEBI" id="CHEBI:30616"/>
        <dbReference type="ChEBI" id="CHEBI:83421"/>
        <dbReference type="ChEBI" id="CHEBI:456216"/>
        <dbReference type="EC" id="2.7.11.1"/>
    </reaction>
</comment>
<dbReference type="RefSeq" id="XP_038990317.1">
    <property type="nucleotide sequence ID" value="XM_039134389.1"/>
</dbReference>
<dbReference type="KEGG" id="pda:103705829"/>
<dbReference type="Pfam" id="PF01657">
    <property type="entry name" value="Stress-antifung"/>
    <property type="match status" value="1"/>
</dbReference>
<dbReference type="OrthoDB" id="4062651at2759"/>
<keyword evidence="4" id="KW-0808">Transferase</keyword>
<dbReference type="SMART" id="SM00220">
    <property type="entry name" value="S_TKc"/>
    <property type="match status" value="1"/>
</dbReference>
<name>A0A8B7BYA9_PHODC</name>
<evidence type="ECO:0000256" key="7">
    <source>
        <dbReference type="ARBA" id="ARBA00022737"/>
    </source>
</evidence>
<dbReference type="Pfam" id="PF07714">
    <property type="entry name" value="PK_Tyr_Ser-Thr"/>
    <property type="match status" value="1"/>
</dbReference>
<dbReference type="GO" id="GO:0004674">
    <property type="term" value="F:protein serine/threonine kinase activity"/>
    <property type="evidence" value="ECO:0007669"/>
    <property type="project" value="UniProtKB-KW"/>
</dbReference>
<evidence type="ECO:0000256" key="13">
    <source>
        <dbReference type="ARBA" id="ARBA00023157"/>
    </source>
</evidence>
<dbReference type="InterPro" id="IPR011009">
    <property type="entry name" value="Kinase-like_dom_sf"/>
</dbReference>
<evidence type="ECO:0000256" key="5">
    <source>
        <dbReference type="ARBA" id="ARBA00022692"/>
    </source>
</evidence>
<keyword evidence="10" id="KW-0067">ATP-binding</keyword>
<dbReference type="Gene3D" id="1.10.510.10">
    <property type="entry name" value="Transferase(Phosphotransferase) domain 1"/>
    <property type="match status" value="1"/>
</dbReference>
<evidence type="ECO:0000313" key="23">
    <source>
        <dbReference type="RefSeq" id="XP_026659976.2"/>
    </source>
</evidence>
<feature type="domain" description="Gnk2-homologous" evidence="19">
    <location>
        <begin position="44"/>
        <end position="152"/>
    </location>
</feature>
<dbReference type="InterPro" id="IPR000719">
    <property type="entry name" value="Prot_kinase_dom"/>
</dbReference>
<evidence type="ECO:0000259" key="19">
    <source>
        <dbReference type="PROSITE" id="PS51473"/>
    </source>
</evidence>
<accession>A0A8B7BYA9</accession>
<keyword evidence="20" id="KW-1185">Reference proteome</keyword>
<dbReference type="PROSITE" id="PS00108">
    <property type="entry name" value="PROTEIN_KINASE_ST"/>
    <property type="match status" value="1"/>
</dbReference>
<evidence type="ECO:0000256" key="8">
    <source>
        <dbReference type="ARBA" id="ARBA00022741"/>
    </source>
</evidence>
<protein>
    <recommendedName>
        <fullName evidence="2">non-specific serine/threonine protein kinase</fullName>
        <ecNumber evidence="2">2.7.11.1</ecNumber>
    </recommendedName>
</protein>
<keyword evidence="11 17" id="KW-1133">Transmembrane helix</keyword>
<evidence type="ECO:0000259" key="18">
    <source>
        <dbReference type="PROSITE" id="PS50011"/>
    </source>
</evidence>
<dbReference type="PROSITE" id="PS50011">
    <property type="entry name" value="PROTEIN_KINASE_DOM"/>
    <property type="match status" value="1"/>
</dbReference>
<evidence type="ECO:0000256" key="6">
    <source>
        <dbReference type="ARBA" id="ARBA00022729"/>
    </source>
</evidence>
<dbReference type="InterPro" id="IPR002902">
    <property type="entry name" value="GNK2"/>
</dbReference>
<dbReference type="EC" id="2.7.11.1" evidence="2"/>
<evidence type="ECO:0000256" key="16">
    <source>
        <dbReference type="ARBA" id="ARBA00048679"/>
    </source>
</evidence>
<evidence type="ECO:0000256" key="4">
    <source>
        <dbReference type="ARBA" id="ARBA00022679"/>
    </source>
</evidence>
<evidence type="ECO:0000256" key="12">
    <source>
        <dbReference type="ARBA" id="ARBA00023136"/>
    </source>
</evidence>
<dbReference type="GO" id="GO:0005524">
    <property type="term" value="F:ATP binding"/>
    <property type="evidence" value="ECO:0007669"/>
    <property type="project" value="UniProtKB-KW"/>
</dbReference>
<keyword evidence="12 17" id="KW-0472">Membrane</keyword>
<keyword evidence="8" id="KW-0547">Nucleotide-binding</keyword>
<evidence type="ECO:0000313" key="26">
    <source>
        <dbReference type="RefSeq" id="XP_038990318.1"/>
    </source>
</evidence>
<dbReference type="PANTHER" id="PTHR27002:SF804">
    <property type="entry name" value="OS02G0710500 PROTEIN"/>
    <property type="match status" value="1"/>
</dbReference>
<sequence length="599" mass="66217">MNQTSRWMLILCNQREAFSFLLFLATSHVLFHSSFGATKSTPTFKPIKLDCSDDSFIQDDTTRTSLEALFSSLRSKALRSNSGSGAIGSGPGAIYGSFLCQSDLSYEDCRTCIHMAAANLLQSCSSSSSSASSRRGAIWINCCQLHYSDRNIHGVAGINGFNLASLHEETNSMKPIEQVSKPTKAVNYLRRLMDAPQPTAASDGAGDGKKSSSGAMPIMISILAVVLAGTSLYCIYCWRWRKRNAIRRAQIENLRPLPSSDLPLMDLSTIQAATNNFSEENKLGEGGFGPVYRGVLCGGNEVAIKRLSAKSRQGAVEFRNEVELIAKLQHRNLVRLLGFCAGKDEKLLIYEYLPNRSLDSYLFDPSKRCQLDWKKRHQIIAGIARGLLYLHEDSLLKVIHRDLKASNVLLDNKMNPKISDFGMAKIFEGEENEVTTGKVVGTLGYMAPEYAIQGIFSVKSDVFSFGVLLLEILSGERNGGSYLHQHGHTLVKHAWQLWTRDRSTEFMDPLLGDSYPKNEACRCIHVGLLCVQENPEDRPTMSSAVLMLRSDQTPLSPPSEPPSYARSKTPELQMSPIMFSTSTGTQTVNEVTITLVEPR</sequence>
<evidence type="ECO:0000256" key="17">
    <source>
        <dbReference type="SAM" id="Phobius"/>
    </source>
</evidence>
<keyword evidence="14" id="KW-0325">Glycoprotein</keyword>
<dbReference type="RefSeq" id="XP_038990318.1">
    <property type="nucleotide sequence ID" value="XM_039134390.1"/>
</dbReference>
<dbReference type="Proteomes" id="UP000228380">
    <property type="component" value="Chromosome 15"/>
</dbReference>
<reference evidence="20" key="1">
    <citation type="journal article" date="2019" name="Nat. Commun.">
        <title>Genome-wide association mapping of date palm fruit traits.</title>
        <authorList>
            <person name="Hazzouri K.M."/>
            <person name="Gros-Balthazard M."/>
            <person name="Flowers J.M."/>
            <person name="Copetti D."/>
            <person name="Lemansour A."/>
            <person name="Lebrun M."/>
            <person name="Masmoudi K."/>
            <person name="Ferrand S."/>
            <person name="Dhar M.I."/>
            <person name="Fresquez Z.A."/>
            <person name="Rosas U."/>
            <person name="Zhang J."/>
            <person name="Talag J."/>
            <person name="Lee S."/>
            <person name="Kudrna D."/>
            <person name="Powell R.F."/>
            <person name="Leitch I.J."/>
            <person name="Krueger R.R."/>
            <person name="Wing R.A."/>
            <person name="Amiri K.M.A."/>
            <person name="Purugganan M.D."/>
        </authorList>
    </citation>
    <scope>NUCLEOTIDE SEQUENCE [LARGE SCALE GENOMIC DNA]</scope>
    <source>
        <strain evidence="20">cv. Khalas</strain>
    </source>
</reference>